<dbReference type="PANTHER" id="PTHR12526:SF630">
    <property type="entry name" value="GLYCOSYLTRANSFERASE"/>
    <property type="match status" value="1"/>
</dbReference>
<dbReference type="Pfam" id="PF13439">
    <property type="entry name" value="Glyco_transf_4"/>
    <property type="match status" value="1"/>
</dbReference>
<dbReference type="CDD" id="cd03801">
    <property type="entry name" value="GT4_PimA-like"/>
    <property type="match status" value="1"/>
</dbReference>
<dbReference type="PANTHER" id="PTHR12526">
    <property type="entry name" value="GLYCOSYLTRANSFERASE"/>
    <property type="match status" value="1"/>
</dbReference>
<sequence length="393" mass="44023">MRIGIAAPIEMASLKAHFPGIKANEETLGLGGTAVNVLIDGFLKAGHQVTVFTLDENIHEKYVVEGQNIKVIFGHFRRSSTGKLFDFCAKEFRQIQRFINEERHNLDIVNAHWSYEFAIGTILSRLPHLITFRDNSPTILKLTKHPYRFIRMLMDFWVRKKGMAFSFNSEYLKSLIRLNGRAIPNPVGVAVAGEGRIYPEEGHTFKICFVANGWDYRKNPEAAIAAFALLRKNVPDTELHLIGHGFEEGSKGYVKMEGKNRNGNVFYHGSMPHTKLMQLMEGFDVMVHTAREESFGNNLVEAMAKGLPVVAGEKSGAVPWILNYGEAGSLVDIEDASAIAGALEGIITDKSCYERLSRKGIDNVSERFSQASVCNTYIEEFEKVIADARTTRF</sequence>
<protein>
    <submittedName>
        <fullName evidence="3">Uncharacterized protein</fullName>
    </submittedName>
</protein>
<dbReference type="GO" id="GO:0016757">
    <property type="term" value="F:glycosyltransferase activity"/>
    <property type="evidence" value="ECO:0007669"/>
    <property type="project" value="InterPro"/>
</dbReference>
<reference evidence="3" key="2">
    <citation type="submission" date="2020-09" db="EMBL/GenBank/DDBJ databases">
        <authorList>
            <person name="Sun Q."/>
            <person name="Zhou Y."/>
        </authorList>
    </citation>
    <scope>NUCLEOTIDE SEQUENCE</scope>
    <source>
        <strain evidence="3">CGMCC 1.15290</strain>
    </source>
</reference>
<dbReference type="SUPFAM" id="SSF53756">
    <property type="entry name" value="UDP-Glycosyltransferase/glycogen phosphorylase"/>
    <property type="match status" value="1"/>
</dbReference>
<evidence type="ECO:0000313" key="3">
    <source>
        <dbReference type="EMBL" id="GGH56511.1"/>
    </source>
</evidence>
<accession>A0A917IL43</accession>
<name>A0A917IL43_9BACT</name>
<gene>
    <name evidence="3" type="ORF">GCM10011379_00180</name>
</gene>
<dbReference type="EMBL" id="BMIB01000001">
    <property type="protein sequence ID" value="GGH56511.1"/>
    <property type="molecule type" value="Genomic_DNA"/>
</dbReference>
<dbReference type="Gene3D" id="3.40.50.2000">
    <property type="entry name" value="Glycogen Phosphorylase B"/>
    <property type="match status" value="2"/>
</dbReference>
<feature type="domain" description="Glycosyl transferase family 1" evidence="1">
    <location>
        <begin position="207"/>
        <end position="360"/>
    </location>
</feature>
<dbReference type="AlphaFoldDB" id="A0A917IL43"/>
<dbReference type="Pfam" id="PF00534">
    <property type="entry name" value="Glycos_transf_1"/>
    <property type="match status" value="1"/>
</dbReference>
<proteinExistence type="predicted"/>
<organism evidence="3 4">
    <name type="scientific">Filimonas zeae</name>
    <dbReference type="NCBI Taxonomy" id="1737353"/>
    <lineage>
        <taxon>Bacteria</taxon>
        <taxon>Pseudomonadati</taxon>
        <taxon>Bacteroidota</taxon>
        <taxon>Chitinophagia</taxon>
        <taxon>Chitinophagales</taxon>
        <taxon>Chitinophagaceae</taxon>
        <taxon>Filimonas</taxon>
    </lineage>
</organism>
<dbReference type="InterPro" id="IPR001296">
    <property type="entry name" value="Glyco_trans_1"/>
</dbReference>
<feature type="domain" description="Glycosyltransferase subfamily 4-like N-terminal" evidence="2">
    <location>
        <begin position="35"/>
        <end position="187"/>
    </location>
</feature>
<dbReference type="RefSeq" id="WP_188949458.1">
    <property type="nucleotide sequence ID" value="NZ_BMIB01000001.1"/>
</dbReference>
<dbReference type="InterPro" id="IPR028098">
    <property type="entry name" value="Glyco_trans_4-like_N"/>
</dbReference>
<evidence type="ECO:0000259" key="2">
    <source>
        <dbReference type="Pfam" id="PF13439"/>
    </source>
</evidence>
<comment type="caution">
    <text evidence="3">The sequence shown here is derived from an EMBL/GenBank/DDBJ whole genome shotgun (WGS) entry which is preliminary data.</text>
</comment>
<evidence type="ECO:0000313" key="4">
    <source>
        <dbReference type="Proteomes" id="UP000627292"/>
    </source>
</evidence>
<keyword evidence="4" id="KW-1185">Reference proteome</keyword>
<evidence type="ECO:0000259" key="1">
    <source>
        <dbReference type="Pfam" id="PF00534"/>
    </source>
</evidence>
<reference evidence="3" key="1">
    <citation type="journal article" date="2014" name="Int. J. Syst. Evol. Microbiol.">
        <title>Complete genome sequence of Corynebacterium casei LMG S-19264T (=DSM 44701T), isolated from a smear-ripened cheese.</title>
        <authorList>
            <consortium name="US DOE Joint Genome Institute (JGI-PGF)"/>
            <person name="Walter F."/>
            <person name="Albersmeier A."/>
            <person name="Kalinowski J."/>
            <person name="Ruckert C."/>
        </authorList>
    </citation>
    <scope>NUCLEOTIDE SEQUENCE</scope>
    <source>
        <strain evidence="3">CGMCC 1.15290</strain>
    </source>
</reference>
<dbReference type="Proteomes" id="UP000627292">
    <property type="component" value="Unassembled WGS sequence"/>
</dbReference>